<proteinExistence type="predicted"/>
<comment type="caution">
    <text evidence="2">The sequence shown here is derived from an EMBL/GenBank/DDBJ whole genome shotgun (WGS) entry which is preliminary data.</text>
</comment>
<sequence>MTHNKKLVTLLSLAISSLLLISNTMKDEANERIPAKSVLKLTRKGKAIAPVIDIQPQLRRMHDVDSVRAEIQEIKRLGFDRVYMVLCNPGYPAFSDPGIVPVPLDKKTGNRTLESILKLGDPNWVYLNEAKKAGLQAWAIIKPYESGTGSTIPHGAKAPLSLAQIETVGGQHVYFDNLLSKRPELRVMRKPLPDSVLARLNEPVKELEIAFCLDAFTNKTAADQFFKYEGVKDDQVQIPEVGVWTSRENGQYQKLDKGFQVQTKIEQRNVSDANDNLIASAKRHLVVRIKGLNITSEHPYMAVTLEKAGKLYTIPYSMIKAYSSSGEIPVTISLHARATMSAVEKEKPYGEREWGLEKQPVMGDAARKSFADWGFEFEWHGAGFWGDGWTDNPVYGIARGKRTHMKGTLCEAYPEVRNYWLDQVKRAVDMGFDGVDIRLQNHSGMVTDYTQYGYNEPIVKKYKELYGVDILKQKADPLKIMKIRGDYFYSFLVEAAAVIHQKGKKIQVHLRHAHEAPVLSDDFNELGFWAMPKILLDWKKVVDLADEVTLKHYYHNNYRTALGAQIKQYAKRQNKRVWVHAYIQQGKELNAGFFNEIEKDDLIGGILLYEFEDSLFKADPTGKNPAVPSLGTVASLLKEFGYK</sequence>
<feature type="signal peptide" evidence="1">
    <location>
        <begin position="1"/>
        <end position="21"/>
    </location>
</feature>
<dbReference type="EMBL" id="CAJRAF010000004">
    <property type="protein sequence ID" value="CAG5016052.1"/>
    <property type="molecule type" value="Genomic_DNA"/>
</dbReference>
<evidence type="ECO:0000313" key="3">
    <source>
        <dbReference type="Proteomes" id="UP000680038"/>
    </source>
</evidence>
<organism evidence="2 3">
    <name type="scientific">Dyadobacter helix</name>
    <dbReference type="NCBI Taxonomy" id="2822344"/>
    <lineage>
        <taxon>Bacteria</taxon>
        <taxon>Pseudomonadati</taxon>
        <taxon>Bacteroidota</taxon>
        <taxon>Cytophagia</taxon>
        <taxon>Cytophagales</taxon>
        <taxon>Spirosomataceae</taxon>
        <taxon>Dyadobacter</taxon>
    </lineage>
</organism>
<name>A0A916JJE4_9BACT</name>
<gene>
    <name evidence="2" type="ORF">DYBT9275_05468</name>
</gene>
<protein>
    <submittedName>
        <fullName evidence="2">Uncharacterized protein</fullName>
    </submittedName>
</protein>
<feature type="chain" id="PRO_5036880464" evidence="1">
    <location>
        <begin position="22"/>
        <end position="643"/>
    </location>
</feature>
<keyword evidence="1" id="KW-0732">Signal</keyword>
<accession>A0A916JJE4</accession>
<evidence type="ECO:0000313" key="2">
    <source>
        <dbReference type="EMBL" id="CAG5016052.1"/>
    </source>
</evidence>
<evidence type="ECO:0000256" key="1">
    <source>
        <dbReference type="SAM" id="SignalP"/>
    </source>
</evidence>
<keyword evidence="3" id="KW-1185">Reference proteome</keyword>
<dbReference type="RefSeq" id="WP_215241853.1">
    <property type="nucleotide sequence ID" value="NZ_CAJRAF010000004.1"/>
</dbReference>
<reference evidence="2" key="1">
    <citation type="submission" date="2021-04" db="EMBL/GenBank/DDBJ databases">
        <authorList>
            <person name="Rodrigo-Torres L."/>
            <person name="Arahal R. D."/>
            <person name="Lucena T."/>
        </authorList>
    </citation>
    <scope>NUCLEOTIDE SEQUENCE</scope>
    <source>
        <strain evidence="2">CECT 9275</strain>
    </source>
</reference>
<dbReference type="Proteomes" id="UP000680038">
    <property type="component" value="Unassembled WGS sequence"/>
</dbReference>
<dbReference type="AlphaFoldDB" id="A0A916JJE4"/>